<evidence type="ECO:0000256" key="1">
    <source>
        <dbReference type="ARBA" id="ARBA00004141"/>
    </source>
</evidence>
<feature type="compositionally biased region" description="Basic and acidic residues" evidence="8">
    <location>
        <begin position="38"/>
        <end position="52"/>
    </location>
</feature>
<dbReference type="InterPro" id="IPR020846">
    <property type="entry name" value="MFS_dom"/>
</dbReference>
<feature type="transmembrane region" description="Helical" evidence="9">
    <location>
        <begin position="378"/>
        <end position="398"/>
    </location>
</feature>
<dbReference type="PROSITE" id="PS50850">
    <property type="entry name" value="MFS"/>
    <property type="match status" value="1"/>
</dbReference>
<feature type="transmembrane region" description="Helical" evidence="9">
    <location>
        <begin position="256"/>
        <end position="276"/>
    </location>
</feature>
<dbReference type="InterPro" id="IPR036259">
    <property type="entry name" value="MFS_trans_sf"/>
</dbReference>
<evidence type="ECO:0000256" key="2">
    <source>
        <dbReference type="ARBA" id="ARBA00008335"/>
    </source>
</evidence>
<feature type="region of interest" description="Disordered" evidence="8">
    <location>
        <begin position="1"/>
        <end position="24"/>
    </location>
</feature>
<accession>A0AAN7TWX1</accession>
<evidence type="ECO:0000256" key="9">
    <source>
        <dbReference type="SAM" id="Phobius"/>
    </source>
</evidence>
<organism evidence="11 12">
    <name type="scientific">Meristemomyces frigidus</name>
    <dbReference type="NCBI Taxonomy" id="1508187"/>
    <lineage>
        <taxon>Eukaryota</taxon>
        <taxon>Fungi</taxon>
        <taxon>Dikarya</taxon>
        <taxon>Ascomycota</taxon>
        <taxon>Pezizomycotina</taxon>
        <taxon>Dothideomycetes</taxon>
        <taxon>Dothideomycetidae</taxon>
        <taxon>Mycosphaerellales</taxon>
        <taxon>Teratosphaeriaceae</taxon>
        <taxon>Meristemomyces</taxon>
    </lineage>
</organism>
<dbReference type="InterPro" id="IPR011701">
    <property type="entry name" value="MFS"/>
</dbReference>
<feature type="transmembrane region" description="Helical" evidence="9">
    <location>
        <begin position="310"/>
        <end position="329"/>
    </location>
</feature>
<proteinExistence type="inferred from homology"/>
<evidence type="ECO:0000256" key="8">
    <source>
        <dbReference type="SAM" id="MobiDB-lite"/>
    </source>
</evidence>
<evidence type="ECO:0000256" key="5">
    <source>
        <dbReference type="ARBA" id="ARBA00022989"/>
    </source>
</evidence>
<feature type="transmembrane region" description="Helical" evidence="9">
    <location>
        <begin position="471"/>
        <end position="490"/>
    </location>
</feature>
<feature type="transmembrane region" description="Helical" evidence="9">
    <location>
        <begin position="341"/>
        <end position="357"/>
    </location>
</feature>
<feature type="transmembrane region" description="Helical" evidence="9">
    <location>
        <begin position="191"/>
        <end position="212"/>
    </location>
</feature>
<reference evidence="11" key="1">
    <citation type="submission" date="2023-08" db="EMBL/GenBank/DDBJ databases">
        <title>Black Yeasts Isolated from many extreme environments.</title>
        <authorList>
            <person name="Coleine C."/>
            <person name="Stajich J.E."/>
            <person name="Selbmann L."/>
        </authorList>
    </citation>
    <scope>NUCLEOTIDE SEQUENCE</scope>
    <source>
        <strain evidence="11">CCFEE 5401</strain>
    </source>
</reference>
<sequence length="681" mass="73460">MAAGPPNQYGTFTPDEACEDTPDGMTIARGLQADSVRDIPLRRTRSALEKAHRASRTPSRDDDDDQLERPDTPASMESAQVGVQRAEAIASTWTKTALYVAYLGIALTAWATSLESQTTINLAVYATSAFSAHSLVSTVMVVHGVVLSVAKPPMSKIADVFGRFEAFSLSVFIYVIGYIQQASANSVQTYAAAQIFYAAGSTGLQILVQIFIADTSDLLNRSLVATLPDVPFLINVWVGPTLADAILTNLTWRWGYGIWAVVLPVAFMPLAITLFLTQRKAAARGLLPPSPFKDKAIWQVMKSLWFEMDAFGLLLICAGFSLILIPLTISSGTSYNDPNKAAMLVVGAICLVGFPFWESSKRLAPRAFFPRTLFRNRTVLAGLAFAFFYFSAFYLSVLPYFQSYLLVVHDLPVATAGHITQIFTFSATITSILGSLIIKYTKRYRALVTIGASVYVLGLICMIFFRTQESSLVTIGAAQLIVGIGGGLCHGPAQLGIQASVSHSEVGAATAAFLTLLEIGGAVGSAISGAIWSGNVLPKLEQYLPPETRDRAADIYGSIRLASEGWPMGDPTREAINLAYQETMTKILIVAVCMATPCIFLSLIMKDYKLDEIKQAVAGVVIGNAQDATTSNGAGTLSGETRRLLADDDDEYHENSGDSSTEQSRQAIMPIPGAEEQRKRA</sequence>
<comment type="caution">
    <text evidence="11">The sequence shown here is derived from an EMBL/GenBank/DDBJ whole genome shotgun (WGS) entry which is preliminary data.</text>
</comment>
<feature type="transmembrane region" description="Helical" evidence="9">
    <location>
        <begin position="445"/>
        <end position="465"/>
    </location>
</feature>
<feature type="transmembrane region" description="Helical" evidence="9">
    <location>
        <begin position="418"/>
        <end position="438"/>
    </location>
</feature>
<keyword evidence="6" id="KW-0406">Ion transport</keyword>
<feature type="region of interest" description="Disordered" evidence="8">
    <location>
        <begin position="629"/>
        <end position="681"/>
    </location>
</feature>
<dbReference type="GO" id="GO:0015343">
    <property type="term" value="F:siderophore-iron transmembrane transporter activity"/>
    <property type="evidence" value="ECO:0007669"/>
    <property type="project" value="TreeGrafter"/>
</dbReference>
<dbReference type="SUPFAM" id="SSF103473">
    <property type="entry name" value="MFS general substrate transporter"/>
    <property type="match status" value="1"/>
</dbReference>
<dbReference type="Proteomes" id="UP001310890">
    <property type="component" value="Unassembled WGS sequence"/>
</dbReference>
<evidence type="ECO:0000256" key="4">
    <source>
        <dbReference type="ARBA" id="ARBA00022692"/>
    </source>
</evidence>
<feature type="compositionally biased region" description="Polar residues" evidence="8">
    <location>
        <begin position="657"/>
        <end position="666"/>
    </location>
</feature>
<keyword evidence="7 9" id="KW-0472">Membrane</keyword>
<protein>
    <recommendedName>
        <fullName evidence="10">Major facilitator superfamily (MFS) profile domain-containing protein</fullName>
    </recommendedName>
</protein>
<comment type="similarity">
    <text evidence="2">Belongs to the major facilitator superfamily.</text>
</comment>
<dbReference type="FunFam" id="1.20.1250.20:FF:000197">
    <property type="entry name" value="Siderophore iron transporter 1"/>
    <property type="match status" value="1"/>
</dbReference>
<feature type="transmembrane region" description="Helical" evidence="9">
    <location>
        <begin position="511"/>
        <end position="532"/>
    </location>
</feature>
<evidence type="ECO:0000256" key="7">
    <source>
        <dbReference type="ARBA" id="ARBA00023136"/>
    </source>
</evidence>
<evidence type="ECO:0000313" key="11">
    <source>
        <dbReference type="EMBL" id="KAK5118290.1"/>
    </source>
</evidence>
<name>A0AAN7TWX1_9PEZI</name>
<feature type="transmembrane region" description="Helical" evidence="9">
    <location>
        <begin position="125"/>
        <end position="148"/>
    </location>
</feature>
<feature type="transmembrane region" description="Helical" evidence="9">
    <location>
        <begin position="160"/>
        <end position="179"/>
    </location>
</feature>
<feature type="transmembrane region" description="Helical" evidence="9">
    <location>
        <begin position="96"/>
        <end position="113"/>
    </location>
</feature>
<dbReference type="Pfam" id="PF07690">
    <property type="entry name" value="MFS_1"/>
    <property type="match status" value="1"/>
</dbReference>
<keyword evidence="3" id="KW-0813">Transport</keyword>
<evidence type="ECO:0000256" key="6">
    <source>
        <dbReference type="ARBA" id="ARBA00023065"/>
    </source>
</evidence>
<feature type="domain" description="Major facilitator superfamily (MFS) profile" evidence="10">
    <location>
        <begin position="97"/>
        <end position="609"/>
    </location>
</feature>
<keyword evidence="5 9" id="KW-1133">Transmembrane helix</keyword>
<evidence type="ECO:0000259" key="10">
    <source>
        <dbReference type="PROSITE" id="PS50850"/>
    </source>
</evidence>
<dbReference type="AlphaFoldDB" id="A0AAN7TWX1"/>
<evidence type="ECO:0000256" key="3">
    <source>
        <dbReference type="ARBA" id="ARBA00022448"/>
    </source>
</evidence>
<evidence type="ECO:0000313" key="12">
    <source>
        <dbReference type="Proteomes" id="UP001310890"/>
    </source>
</evidence>
<feature type="transmembrane region" description="Helical" evidence="9">
    <location>
        <begin position="587"/>
        <end position="605"/>
    </location>
</feature>
<dbReference type="PANTHER" id="PTHR23501">
    <property type="entry name" value="MAJOR FACILITATOR SUPERFAMILY"/>
    <property type="match status" value="1"/>
</dbReference>
<feature type="compositionally biased region" description="Polar residues" evidence="8">
    <location>
        <begin position="629"/>
        <end position="639"/>
    </location>
</feature>
<dbReference type="GO" id="GO:0005886">
    <property type="term" value="C:plasma membrane"/>
    <property type="evidence" value="ECO:0007669"/>
    <property type="project" value="TreeGrafter"/>
</dbReference>
<feature type="region of interest" description="Disordered" evidence="8">
    <location>
        <begin position="38"/>
        <end position="80"/>
    </location>
</feature>
<dbReference type="PANTHER" id="PTHR23501:SF87">
    <property type="entry name" value="SIDEROPHORE IRON TRANSPORTER 2"/>
    <property type="match status" value="1"/>
</dbReference>
<gene>
    <name evidence="11" type="ORF">LTR62_002803</name>
</gene>
<dbReference type="Gene3D" id="1.20.1250.20">
    <property type="entry name" value="MFS general substrate transporter like domains"/>
    <property type="match status" value="2"/>
</dbReference>
<comment type="subcellular location">
    <subcellularLocation>
        <location evidence="1">Membrane</location>
        <topology evidence="1">Multi-pass membrane protein</topology>
    </subcellularLocation>
</comment>
<dbReference type="EMBL" id="JAVRRL010000002">
    <property type="protein sequence ID" value="KAK5118290.1"/>
    <property type="molecule type" value="Genomic_DNA"/>
</dbReference>
<keyword evidence="4 9" id="KW-0812">Transmembrane</keyword>